<dbReference type="RefSeq" id="XP_016756748.1">
    <property type="nucleotide sequence ID" value="XM_016907325.1"/>
</dbReference>
<dbReference type="eggNOG" id="ENOG502QRKN">
    <property type="taxonomic scope" value="Eukaryota"/>
</dbReference>
<evidence type="ECO:0000256" key="1">
    <source>
        <dbReference type="SAM" id="MobiDB-lite"/>
    </source>
</evidence>
<evidence type="ECO:0000313" key="5">
    <source>
        <dbReference type="Proteomes" id="UP000016931"/>
    </source>
</evidence>
<evidence type="ECO:0000259" key="3">
    <source>
        <dbReference type="Pfam" id="PF00487"/>
    </source>
</evidence>
<dbReference type="HOGENOM" id="CLU_033263_0_0_1"/>
<feature type="region of interest" description="Disordered" evidence="1">
    <location>
        <begin position="20"/>
        <end position="69"/>
    </location>
</feature>
<dbReference type="PANTHER" id="PTHR36459">
    <property type="entry name" value="ORF"/>
    <property type="match status" value="1"/>
</dbReference>
<dbReference type="OrthoDB" id="1470350at2759"/>
<evidence type="ECO:0000313" key="4">
    <source>
        <dbReference type="EMBL" id="EMF08627.1"/>
    </source>
</evidence>
<name>M3CWX8_SPHMS</name>
<feature type="transmembrane region" description="Helical" evidence="2">
    <location>
        <begin position="293"/>
        <end position="311"/>
    </location>
</feature>
<feature type="compositionally biased region" description="Basic and acidic residues" evidence="1">
    <location>
        <begin position="37"/>
        <end position="50"/>
    </location>
</feature>
<dbReference type="Pfam" id="PF00487">
    <property type="entry name" value="FA_desaturase"/>
    <property type="match status" value="1"/>
</dbReference>
<dbReference type="STRING" id="692275.M3CWX8"/>
<keyword evidence="2" id="KW-0812">Transmembrane</keyword>
<dbReference type="AlphaFoldDB" id="M3CWX8"/>
<organism evidence="4 5">
    <name type="scientific">Sphaerulina musiva (strain SO2202)</name>
    <name type="common">Poplar stem canker fungus</name>
    <name type="synonym">Septoria musiva</name>
    <dbReference type="NCBI Taxonomy" id="692275"/>
    <lineage>
        <taxon>Eukaryota</taxon>
        <taxon>Fungi</taxon>
        <taxon>Dikarya</taxon>
        <taxon>Ascomycota</taxon>
        <taxon>Pezizomycotina</taxon>
        <taxon>Dothideomycetes</taxon>
        <taxon>Dothideomycetidae</taxon>
        <taxon>Mycosphaerellales</taxon>
        <taxon>Mycosphaerellaceae</taxon>
        <taxon>Sphaerulina</taxon>
    </lineage>
</organism>
<gene>
    <name evidence="4" type="ORF">SEPMUDRAFT_152242</name>
</gene>
<reference evidence="4 5" key="1">
    <citation type="journal article" date="2012" name="PLoS Pathog.">
        <title>Diverse lifestyles and strategies of plant pathogenesis encoded in the genomes of eighteen Dothideomycetes fungi.</title>
        <authorList>
            <person name="Ohm R.A."/>
            <person name="Feau N."/>
            <person name="Henrissat B."/>
            <person name="Schoch C.L."/>
            <person name="Horwitz B.A."/>
            <person name="Barry K.W."/>
            <person name="Condon B.J."/>
            <person name="Copeland A.C."/>
            <person name="Dhillon B."/>
            <person name="Glaser F."/>
            <person name="Hesse C.N."/>
            <person name="Kosti I."/>
            <person name="LaButti K."/>
            <person name="Lindquist E.A."/>
            <person name="Lucas S."/>
            <person name="Salamov A.A."/>
            <person name="Bradshaw R.E."/>
            <person name="Ciuffetti L."/>
            <person name="Hamelin R.C."/>
            <person name="Kema G.H.J."/>
            <person name="Lawrence C."/>
            <person name="Scott J.A."/>
            <person name="Spatafora J.W."/>
            <person name="Turgeon B.G."/>
            <person name="de Wit P.J.G.M."/>
            <person name="Zhong S."/>
            <person name="Goodwin S.B."/>
            <person name="Grigoriev I.V."/>
        </authorList>
    </citation>
    <scope>NUCLEOTIDE SEQUENCE [LARGE SCALE GENOMIC DNA]</scope>
    <source>
        <strain evidence="4 5">SO2202</strain>
    </source>
</reference>
<feature type="transmembrane region" description="Helical" evidence="2">
    <location>
        <begin position="156"/>
        <end position="178"/>
    </location>
</feature>
<feature type="domain" description="Fatty acid desaturase" evidence="3">
    <location>
        <begin position="158"/>
        <end position="380"/>
    </location>
</feature>
<keyword evidence="2" id="KW-0472">Membrane</keyword>
<dbReference type="OMA" id="MTGNWGQ"/>
<dbReference type="PANTHER" id="PTHR36459:SF1">
    <property type="entry name" value="FATTY ACID DESATURASE DOMAIN-CONTAINING PROTEIN-RELATED"/>
    <property type="match status" value="1"/>
</dbReference>
<keyword evidence="5" id="KW-1185">Reference proteome</keyword>
<dbReference type="EMBL" id="KB456271">
    <property type="protein sequence ID" value="EMF08627.1"/>
    <property type="molecule type" value="Genomic_DNA"/>
</dbReference>
<protein>
    <recommendedName>
        <fullName evidence="3">Fatty acid desaturase domain-containing protein</fullName>
    </recommendedName>
</protein>
<feature type="transmembrane region" description="Helical" evidence="2">
    <location>
        <begin position="127"/>
        <end position="149"/>
    </location>
</feature>
<dbReference type="GeneID" id="27904462"/>
<proteinExistence type="predicted"/>
<sequence>MTAEIHPYLTEPDLILLRNLFEDNNDSEDSGAAGPQDSKHDIQPHGHGDSETTTTTSTPSQPQESLDEHDRAALRRLKALNDPNDPQFQPTVFVTWDDKDIHPLLNEYIVRPYARIASRIVRHPTDVVFLTHILLYFTVNLPSAIWLFYRFSYLHGIAHVAFTFWCTGGFTLMMHNHIHNNGVLSRNWAWLDWTFPYILEPLMGHTWDSYYYHHVKHHHVEGNGPEDLSSTIRYQRDDVWNFLHYVARFLFLIWLDLPLYFLRKNKPLLAWKSFISEFASLAFFAFMTTKIHFQAGIFTLIIPFCLLRLGLMIGNWGQHALVDDVDPTSDFRSSITLIDVPSNRFCFNDGYHTAHHLHPRRHWREQPVHFLQSKHLYAEGRALVFHNIDYLMLTWALLRKDYARLADCLVPIGEVQRSMNKREIADLLRSKTMAFSEGEIAEKFGKGRTATRSGKGGGGGAKILRSASSAAATWKKAVVARVSSWVPAALGVMAMGPAGVEAEGVRSKVQ</sequence>
<evidence type="ECO:0000256" key="2">
    <source>
        <dbReference type="SAM" id="Phobius"/>
    </source>
</evidence>
<feature type="compositionally biased region" description="Low complexity" evidence="1">
    <location>
        <begin position="51"/>
        <end position="64"/>
    </location>
</feature>
<keyword evidence="2" id="KW-1133">Transmembrane helix</keyword>
<dbReference type="GO" id="GO:0006629">
    <property type="term" value="P:lipid metabolic process"/>
    <property type="evidence" value="ECO:0007669"/>
    <property type="project" value="InterPro"/>
</dbReference>
<feature type="transmembrane region" description="Helical" evidence="2">
    <location>
        <begin position="242"/>
        <end position="262"/>
    </location>
</feature>
<dbReference type="Proteomes" id="UP000016931">
    <property type="component" value="Unassembled WGS sequence"/>
</dbReference>
<dbReference type="InterPro" id="IPR005804">
    <property type="entry name" value="FA_desaturase_dom"/>
</dbReference>
<accession>M3CWX8</accession>